<name>A0A7J7Z3Y8_MYOMY</name>
<comment type="caution">
    <text evidence="1">The sequence shown here is derived from an EMBL/GenBank/DDBJ whole genome shotgun (WGS) entry which is preliminary data.</text>
</comment>
<protein>
    <submittedName>
        <fullName evidence="1">F-box protein 25</fullName>
    </submittedName>
</protein>
<organism evidence="1 2">
    <name type="scientific">Myotis myotis</name>
    <name type="common">Greater mouse-eared bat</name>
    <name type="synonym">Vespertilio myotis</name>
    <dbReference type="NCBI Taxonomy" id="51298"/>
    <lineage>
        <taxon>Eukaryota</taxon>
        <taxon>Metazoa</taxon>
        <taxon>Chordata</taxon>
        <taxon>Craniata</taxon>
        <taxon>Vertebrata</taxon>
        <taxon>Euteleostomi</taxon>
        <taxon>Mammalia</taxon>
        <taxon>Eutheria</taxon>
        <taxon>Laurasiatheria</taxon>
        <taxon>Chiroptera</taxon>
        <taxon>Yangochiroptera</taxon>
        <taxon>Vespertilionidae</taxon>
        <taxon>Myotis</taxon>
    </lineage>
</organism>
<dbReference type="Proteomes" id="UP000527355">
    <property type="component" value="Unassembled WGS sequence"/>
</dbReference>
<dbReference type="EMBL" id="JABWUV010000003">
    <property type="protein sequence ID" value="KAF6368420.1"/>
    <property type="molecule type" value="Genomic_DNA"/>
</dbReference>
<keyword evidence="2" id="KW-1185">Reference proteome</keyword>
<evidence type="ECO:0000313" key="1">
    <source>
        <dbReference type="EMBL" id="KAF6368420.1"/>
    </source>
</evidence>
<evidence type="ECO:0000313" key="2">
    <source>
        <dbReference type="Proteomes" id="UP000527355"/>
    </source>
</evidence>
<proteinExistence type="predicted"/>
<accession>A0A7J7Z3Y8</accession>
<dbReference type="AlphaFoldDB" id="A0A7J7Z3Y8"/>
<reference evidence="1 2" key="1">
    <citation type="journal article" date="2020" name="Nature">
        <title>Six reference-quality genomes reveal evolution of bat adaptations.</title>
        <authorList>
            <person name="Jebb D."/>
            <person name="Huang Z."/>
            <person name="Pippel M."/>
            <person name="Hughes G.M."/>
            <person name="Lavrichenko K."/>
            <person name="Devanna P."/>
            <person name="Winkler S."/>
            <person name="Jermiin L.S."/>
            <person name="Skirmuntt E.C."/>
            <person name="Katzourakis A."/>
            <person name="Burkitt-Gray L."/>
            <person name="Ray D.A."/>
            <person name="Sullivan K.A.M."/>
            <person name="Roscito J.G."/>
            <person name="Kirilenko B.M."/>
            <person name="Davalos L.M."/>
            <person name="Corthals A.P."/>
            <person name="Power M.L."/>
            <person name="Jones G."/>
            <person name="Ransome R.D."/>
            <person name="Dechmann D.K.N."/>
            <person name="Locatelli A.G."/>
            <person name="Puechmaille S.J."/>
            <person name="Fedrigo O."/>
            <person name="Jarvis E.D."/>
            <person name="Hiller M."/>
            <person name="Vernes S.C."/>
            <person name="Myers E.W."/>
            <person name="Teeling E.C."/>
        </authorList>
    </citation>
    <scope>NUCLEOTIDE SEQUENCE [LARGE SCALE GENOMIC DNA]</scope>
    <source>
        <strain evidence="1">MMyoMyo1</strain>
        <tissue evidence="1">Flight muscle</tissue>
    </source>
</reference>
<dbReference type="VEuPathDB" id="HostDB:GeneID_118650089"/>
<gene>
    <name evidence="1" type="ORF">mMyoMyo1_005028</name>
</gene>
<sequence>MAALLPSCRNTEGGVWQPGHGAWGTETRIYSCGCQVLAGVSGAALAIRLSPVSCRFLSVVVTQLTSRPSNLSLFLPLLRPVLHLQDCRLALLFQDSGHPCTATDPDSCFTPVSPQHFIDLFKF</sequence>